<dbReference type="STRING" id="686340.Metal_0599"/>
<evidence type="ECO:0000313" key="2">
    <source>
        <dbReference type="EMBL" id="EIC28444.1"/>
    </source>
</evidence>
<protein>
    <submittedName>
        <fullName evidence="2">TrfA protein</fullName>
    </submittedName>
</protein>
<sequence>MKNCRAPLESSEMNGQNSDPITPNDLSARFEQLVKRKKAQLRVVEPLTAIPSWPTTMRGTPNTCLRSALFAGVQGKERIAYKKRTLLASVDGTEVRFLGIQLIQSDLDVWMQIVHLSRQQLPGFSVTFSAHALLTALGKGTGKSQHEWLKESMARLGGAFVEITFQGRDSFGEKGFLRYYRDETTQRYIVELTESMLRLFEDGYTHIQFEQRHKLRKQPLALWLHGFLSSHAAPYPLKVDTLHRLSGSSTTNLRDFKLRLRKALEALVVIGAIESFLIVEDAVKIKKNPTPSQQRHLISKQQG</sequence>
<dbReference type="EMBL" id="CM001475">
    <property type="protein sequence ID" value="EIC28444.1"/>
    <property type="molecule type" value="Genomic_DNA"/>
</dbReference>
<dbReference type="Proteomes" id="UP000005090">
    <property type="component" value="Chromosome"/>
</dbReference>
<keyword evidence="3" id="KW-1185">Reference proteome</keyword>
<reference evidence="2 3" key="1">
    <citation type="journal article" date="2013" name="Genome Announc.">
        <title>Genome Sequence of the Obligate Gammaproteobacterial Methanotroph Methylomicrobium album Strain BG8.</title>
        <authorList>
            <person name="Kits K.D."/>
            <person name="Kalyuzhnaya M.G."/>
            <person name="Klotz M.G."/>
            <person name="Jetten M.S."/>
            <person name="Op den Camp H.J."/>
            <person name="Vuilleumier S."/>
            <person name="Bringel F."/>
            <person name="Dispirito A.A."/>
            <person name="Murrell J.C."/>
            <person name="Bruce D."/>
            <person name="Cheng J.F."/>
            <person name="Copeland A."/>
            <person name="Goodwin L."/>
            <person name="Hauser L."/>
            <person name="Lajus A."/>
            <person name="Land M.L."/>
            <person name="Lapidus A."/>
            <person name="Lucas S."/>
            <person name="Medigue C."/>
            <person name="Pitluck S."/>
            <person name="Woyke T."/>
            <person name="Zeytun A."/>
            <person name="Stein L.Y."/>
        </authorList>
    </citation>
    <scope>NUCLEOTIDE SEQUENCE [LARGE SCALE GENOMIC DNA]</scope>
    <source>
        <strain evidence="2 3">BG8</strain>
    </source>
</reference>
<organism evidence="2 3">
    <name type="scientific">Methylomicrobium album BG8</name>
    <dbReference type="NCBI Taxonomy" id="686340"/>
    <lineage>
        <taxon>Bacteria</taxon>
        <taxon>Pseudomonadati</taxon>
        <taxon>Pseudomonadota</taxon>
        <taxon>Gammaproteobacteria</taxon>
        <taxon>Methylococcales</taxon>
        <taxon>Methylococcaceae</taxon>
        <taxon>Methylomicrobium</taxon>
    </lineage>
</organism>
<dbReference type="HOGENOM" id="CLU_062408_0_0_6"/>
<dbReference type="InterPro" id="IPR010751">
    <property type="entry name" value="TrfA"/>
</dbReference>
<dbReference type="eggNOG" id="COG3464">
    <property type="taxonomic scope" value="Bacteria"/>
</dbReference>
<proteinExistence type="predicted"/>
<feature type="compositionally biased region" description="Polar residues" evidence="1">
    <location>
        <begin position="11"/>
        <end position="24"/>
    </location>
</feature>
<evidence type="ECO:0000256" key="1">
    <source>
        <dbReference type="SAM" id="MobiDB-lite"/>
    </source>
</evidence>
<dbReference type="AlphaFoldDB" id="H8GP22"/>
<accession>H8GP22</accession>
<evidence type="ECO:0000313" key="3">
    <source>
        <dbReference type="Proteomes" id="UP000005090"/>
    </source>
</evidence>
<feature type="region of interest" description="Disordered" evidence="1">
    <location>
        <begin position="1"/>
        <end position="24"/>
    </location>
</feature>
<gene>
    <name evidence="2" type="ORF">Metal_0599</name>
</gene>
<dbReference type="Pfam" id="PF07042">
    <property type="entry name" value="TrfA"/>
    <property type="match status" value="1"/>
</dbReference>
<name>H8GP22_METAL</name>